<feature type="transmembrane region" description="Helical" evidence="2">
    <location>
        <begin position="61"/>
        <end position="78"/>
    </location>
</feature>
<dbReference type="OrthoDB" id="2133778at2759"/>
<dbReference type="FunFam" id="1.10.340.70:FF:000001">
    <property type="entry name" value="Retrovirus-related Pol polyprotein from transposon gypsy-like Protein"/>
    <property type="match status" value="1"/>
</dbReference>
<feature type="transmembrane region" description="Helical" evidence="2">
    <location>
        <begin position="200"/>
        <end position="217"/>
    </location>
</feature>
<dbReference type="Pfam" id="PF17921">
    <property type="entry name" value="Integrase_H2C2"/>
    <property type="match status" value="1"/>
</dbReference>
<dbReference type="Gene3D" id="1.10.340.70">
    <property type="match status" value="1"/>
</dbReference>
<dbReference type="PANTHER" id="PTHR46888:SF13">
    <property type="entry name" value="RIBONUCLEASE H"/>
    <property type="match status" value="1"/>
</dbReference>
<feature type="transmembrane region" description="Helical" evidence="2">
    <location>
        <begin position="154"/>
        <end position="171"/>
    </location>
</feature>
<feature type="transmembrane region" description="Helical" evidence="2">
    <location>
        <begin position="472"/>
        <end position="494"/>
    </location>
</feature>
<feature type="region of interest" description="Disordered" evidence="1">
    <location>
        <begin position="1081"/>
        <end position="1189"/>
    </location>
</feature>
<dbReference type="Gene3D" id="1.20.1070.10">
    <property type="entry name" value="Rhodopsin 7-helix transmembrane proteins"/>
    <property type="match status" value="1"/>
</dbReference>
<feature type="transmembrane region" description="Helical" evidence="2">
    <location>
        <begin position="229"/>
        <end position="248"/>
    </location>
</feature>
<feature type="compositionally biased region" description="Basic and acidic residues" evidence="1">
    <location>
        <begin position="662"/>
        <end position="678"/>
    </location>
</feature>
<dbReference type="InterPro" id="IPR041588">
    <property type="entry name" value="Integrase_H2C2"/>
</dbReference>
<keyword evidence="2" id="KW-1133">Transmembrane helix</keyword>
<feature type="transmembrane region" description="Helical" evidence="2">
    <location>
        <begin position="85"/>
        <end position="107"/>
    </location>
</feature>
<evidence type="ECO:0000256" key="1">
    <source>
        <dbReference type="SAM" id="MobiDB-lite"/>
    </source>
</evidence>
<feature type="region of interest" description="Disordered" evidence="1">
    <location>
        <begin position="879"/>
        <end position="977"/>
    </location>
</feature>
<dbReference type="Proteomes" id="UP001152795">
    <property type="component" value="Unassembled WGS sequence"/>
</dbReference>
<evidence type="ECO:0000256" key="2">
    <source>
        <dbReference type="SAM" id="Phobius"/>
    </source>
</evidence>
<feature type="region of interest" description="Disordered" evidence="1">
    <location>
        <begin position="586"/>
        <end position="762"/>
    </location>
</feature>
<feature type="transmembrane region" description="Helical" evidence="2">
    <location>
        <begin position="20"/>
        <end position="41"/>
    </location>
</feature>
<feature type="transmembrane region" description="Helical" evidence="2">
    <location>
        <begin position="297"/>
        <end position="318"/>
    </location>
</feature>
<protein>
    <recommendedName>
        <fullName evidence="3">Integrase zinc-binding domain-containing protein</fullName>
    </recommendedName>
</protein>
<feature type="compositionally biased region" description="Polar residues" evidence="1">
    <location>
        <begin position="719"/>
        <end position="756"/>
    </location>
</feature>
<feature type="non-terminal residue" evidence="4">
    <location>
        <position position="1"/>
    </location>
</feature>
<keyword evidence="2" id="KW-0812">Transmembrane</keyword>
<dbReference type="EMBL" id="CACRXK020004749">
    <property type="protein sequence ID" value="CAB4003876.1"/>
    <property type="molecule type" value="Genomic_DNA"/>
</dbReference>
<feature type="compositionally biased region" description="Basic and acidic residues" evidence="1">
    <location>
        <begin position="609"/>
        <end position="621"/>
    </location>
</feature>
<feature type="compositionally biased region" description="Polar residues" evidence="1">
    <location>
        <begin position="1168"/>
        <end position="1182"/>
    </location>
</feature>
<feature type="transmembrane region" description="Helical" evidence="2">
    <location>
        <begin position="127"/>
        <end position="147"/>
    </location>
</feature>
<proteinExistence type="predicted"/>
<evidence type="ECO:0000259" key="3">
    <source>
        <dbReference type="Pfam" id="PF17921"/>
    </source>
</evidence>
<reference evidence="4" key="1">
    <citation type="submission" date="2020-04" db="EMBL/GenBank/DDBJ databases">
        <authorList>
            <person name="Alioto T."/>
            <person name="Alioto T."/>
            <person name="Gomez Garrido J."/>
        </authorList>
    </citation>
    <scope>NUCLEOTIDE SEQUENCE</scope>
    <source>
        <strain evidence="4">A484AB</strain>
    </source>
</reference>
<accession>A0A7D9IEK4</accession>
<evidence type="ECO:0000313" key="5">
    <source>
        <dbReference type="Proteomes" id="UP001152795"/>
    </source>
</evidence>
<organism evidence="4 5">
    <name type="scientific">Paramuricea clavata</name>
    <name type="common">Red gorgonian</name>
    <name type="synonym">Violescent sea-whip</name>
    <dbReference type="NCBI Taxonomy" id="317549"/>
    <lineage>
        <taxon>Eukaryota</taxon>
        <taxon>Metazoa</taxon>
        <taxon>Cnidaria</taxon>
        <taxon>Anthozoa</taxon>
        <taxon>Octocorallia</taxon>
        <taxon>Malacalcyonacea</taxon>
        <taxon>Plexauridae</taxon>
        <taxon>Paramuricea</taxon>
    </lineage>
</organism>
<name>A0A7D9IEK4_PARCT</name>
<feature type="region of interest" description="Disordered" evidence="1">
    <location>
        <begin position="532"/>
        <end position="569"/>
    </location>
</feature>
<feature type="compositionally biased region" description="Basic and acidic residues" evidence="1">
    <location>
        <begin position="586"/>
        <end position="599"/>
    </location>
</feature>
<dbReference type="PANTHER" id="PTHR46888">
    <property type="entry name" value="ZINC KNUCKLE DOMAINCONTAINING PROTEIN-RELATED"/>
    <property type="match status" value="1"/>
</dbReference>
<feature type="transmembrane region" description="Helical" evidence="2">
    <location>
        <begin position="260"/>
        <end position="285"/>
    </location>
</feature>
<feature type="compositionally biased region" description="Basic and acidic residues" evidence="1">
    <location>
        <begin position="693"/>
        <end position="707"/>
    </location>
</feature>
<dbReference type="AlphaFoldDB" id="A0A7D9IEK4"/>
<sequence>MMEFSRQRSRDTAASFRGTLFKTIKSVLLTPVVLASIFGIAANKIFNEELPRGLDEPLETLSNAFGAAALFYLGLSVVGKIRTKVGMIIMVPLSLGVAKVVILPLIIRGLCTSFNVGGDKMQEDWSTFGFLYGTIPPAPPTVIYAAAFGIQEDMVAFGLVMSTMFSAPVMFSSSKMSTVRNMNSTNIEYRNLLADTRNDISFVAIAIACWVIMVLFLSRRYKSPPHSYTICLVLSQLLLCFSFVLTKSDSFINCCKGLEVFLVTTFLFATHCWTALLAFALASLRCSGSERPSRNKLAMYIIGWGLPACFSGIVVLILKSDFEDYSTSEKDFFHFFNEKKTYLAFWVTFQFISIPVCVGYLVRLYRSDRFCKCEIMTNHEDKSEEETLLLSKSISGKCHRCKDANNCATPIETRSVANHTRQSTDVEDLDAIYSLVNYTDQNSDREKLGYQNSKLGLDKYYEGEQHQIGRHVIVIVSQVLLMIVCIFYCMWILVGDAENSGIFLEVQLLVSIILSAQILVVFAAFERERNLPRERPKDSRTTPPQSAPAGKAREILSQPPAEPPANHDTVKELIPNGYELVPEAHRQKPRNTEKTDHKTHAQPAQVKEQLSDRRRPPEKTKKEHKNLRELTPTEEPKRRANPEVRTPTNEQKPDSFTAAARPADDPAPTHKTTPEKKPQPNNSDNRHTPARKYPHDNRGKHDPRAPRDTTNPSRRRPPQNFQPNKTNPQNQTKPTGTVPTPDNNTTSAPDSNNASDTQEDPTKVKANADPIMKVFEPFVNAASVSPLNNPTQRTPVQVLRDTGASQSLILTNTPPPSAESYSGNNVLIKGVHSSDYSSVPLHNIRLHPDPGDVSIGTIDTPPLDGIQLLLGNDLAGEKATANPTATKKPCSTSISDATEQETPNLYPSCAVTRAMVKQQEPENNKRDDLDSSYDLSDTFPTQPPDSGPKTTQNTKNDATDTKSPPTPNPTHEQNNDPEIAILIQQAFDEKEISDQAMGHPIKNDILMRKWRPPDVSVDDERPARHQTAIPKPHREEVLRPAHETPLSGHPGINKTYEKITRHFYWPGVRKTVAEFRKTCHTRQAAGKPNQLTPKAPLKPIPASEEPPSRTTTDRAGPLPKTKRGKQHPPTTTRAPTRSPEATPPRNTKAKTTAEAPTKPPTPAGPPKSIQSDQGPNPTSGLFQQIMHEL</sequence>
<feature type="transmembrane region" description="Helical" evidence="2">
    <location>
        <begin position="343"/>
        <end position="362"/>
    </location>
</feature>
<feature type="compositionally biased region" description="Low complexity" evidence="1">
    <location>
        <begin position="1128"/>
        <end position="1156"/>
    </location>
</feature>
<feature type="compositionally biased region" description="Basic and acidic residues" evidence="1">
    <location>
        <begin position="919"/>
        <end position="929"/>
    </location>
</feature>
<keyword evidence="2" id="KW-0472">Membrane</keyword>
<evidence type="ECO:0000313" key="4">
    <source>
        <dbReference type="EMBL" id="CAB4003876.1"/>
    </source>
</evidence>
<feature type="compositionally biased region" description="Polar residues" evidence="1">
    <location>
        <begin position="881"/>
        <end position="905"/>
    </location>
</feature>
<feature type="domain" description="Integrase zinc-binding" evidence="3">
    <location>
        <begin position="1029"/>
        <end position="1085"/>
    </location>
</feature>
<comment type="caution">
    <text evidence="4">The sequence shown here is derived from an EMBL/GenBank/DDBJ whole genome shotgun (WGS) entry which is preliminary data.</text>
</comment>
<gene>
    <name evidence="4" type="ORF">PACLA_8A001003</name>
</gene>
<keyword evidence="5" id="KW-1185">Reference proteome</keyword>